<dbReference type="SMART" id="SM00365">
    <property type="entry name" value="LRR_SD22"/>
    <property type="match status" value="6"/>
</dbReference>
<comment type="subcellular location">
    <subcellularLocation>
        <location evidence="1">Cell membrane</location>
        <topology evidence="1">Single-pass membrane protein</topology>
    </subcellularLocation>
</comment>
<dbReference type="FunFam" id="3.80.10.10:FF:000095">
    <property type="entry name" value="LRR receptor-like serine/threonine-protein kinase GSO1"/>
    <property type="match status" value="2"/>
</dbReference>
<dbReference type="AlphaFoldDB" id="A0AAD7KXW5"/>
<evidence type="ECO:0000256" key="13">
    <source>
        <dbReference type="ARBA" id="ARBA00022777"/>
    </source>
</evidence>
<evidence type="ECO:0000256" key="22">
    <source>
        <dbReference type="SAM" id="Phobius"/>
    </source>
</evidence>
<dbReference type="GO" id="GO:0004674">
    <property type="term" value="F:protein serine/threonine kinase activity"/>
    <property type="evidence" value="ECO:0007669"/>
    <property type="project" value="UniProtKB-KW"/>
</dbReference>
<keyword evidence="10" id="KW-0732">Signal</keyword>
<keyword evidence="13 24" id="KW-0418">Kinase</keyword>
<dbReference type="PRINTS" id="PR00019">
    <property type="entry name" value="LEURICHRPT"/>
</dbReference>
<dbReference type="SUPFAM" id="SSF52058">
    <property type="entry name" value="L domain-like"/>
    <property type="match status" value="1"/>
</dbReference>
<evidence type="ECO:0000256" key="5">
    <source>
        <dbReference type="ARBA" id="ARBA00022527"/>
    </source>
</evidence>
<gene>
    <name evidence="24" type="ORF">O6P43_031977</name>
</gene>
<keyword evidence="8" id="KW-0808">Transferase</keyword>
<evidence type="ECO:0000256" key="10">
    <source>
        <dbReference type="ARBA" id="ARBA00022729"/>
    </source>
</evidence>
<comment type="caution">
    <text evidence="24">The sequence shown here is derived from an EMBL/GenBank/DDBJ whole genome shotgun (WGS) entry which is preliminary data.</text>
</comment>
<keyword evidence="16 22" id="KW-0472">Membrane</keyword>
<dbReference type="SUPFAM" id="SSF56112">
    <property type="entry name" value="Protein kinase-like (PK-like)"/>
    <property type="match status" value="1"/>
</dbReference>
<evidence type="ECO:0000256" key="1">
    <source>
        <dbReference type="ARBA" id="ARBA00004162"/>
    </source>
</evidence>
<dbReference type="Pfam" id="PF00560">
    <property type="entry name" value="LRR_1"/>
    <property type="match status" value="1"/>
</dbReference>
<keyword evidence="6" id="KW-0597">Phosphoprotein</keyword>
<evidence type="ECO:0000256" key="9">
    <source>
        <dbReference type="ARBA" id="ARBA00022692"/>
    </source>
</evidence>
<dbReference type="InterPro" id="IPR011009">
    <property type="entry name" value="Kinase-like_dom_sf"/>
</dbReference>
<reference evidence="24" key="1">
    <citation type="journal article" date="2023" name="Science">
        <title>Elucidation of the pathway for biosynthesis of saponin adjuvants from the soapbark tree.</title>
        <authorList>
            <person name="Reed J."/>
            <person name="Orme A."/>
            <person name="El-Demerdash A."/>
            <person name="Owen C."/>
            <person name="Martin L.B.B."/>
            <person name="Misra R.C."/>
            <person name="Kikuchi S."/>
            <person name="Rejzek M."/>
            <person name="Martin A.C."/>
            <person name="Harkess A."/>
            <person name="Leebens-Mack J."/>
            <person name="Louveau T."/>
            <person name="Stephenson M.J."/>
            <person name="Osbourn A."/>
        </authorList>
    </citation>
    <scope>NUCLEOTIDE SEQUENCE</scope>
    <source>
        <strain evidence="24">S10</strain>
    </source>
</reference>
<dbReference type="InterPro" id="IPR013210">
    <property type="entry name" value="LRR_N_plant-typ"/>
</dbReference>
<keyword evidence="11" id="KW-0677">Repeat</keyword>
<dbReference type="FunFam" id="3.30.200.20:FF:000661">
    <property type="entry name" value="Serine-threonine protein kinase plant-type"/>
    <property type="match status" value="1"/>
</dbReference>
<keyword evidence="14 21" id="KW-0067">ATP-binding</keyword>
<dbReference type="InterPro" id="IPR050647">
    <property type="entry name" value="Plant_LRR-RLKs"/>
</dbReference>
<keyword evidence="4" id="KW-1003">Cell membrane</keyword>
<evidence type="ECO:0000256" key="8">
    <source>
        <dbReference type="ARBA" id="ARBA00022679"/>
    </source>
</evidence>
<dbReference type="Gene3D" id="3.30.200.20">
    <property type="entry name" value="Phosphorylase Kinase, domain 1"/>
    <property type="match status" value="1"/>
</dbReference>
<evidence type="ECO:0000256" key="21">
    <source>
        <dbReference type="PROSITE-ProRule" id="PRU10141"/>
    </source>
</evidence>
<dbReference type="SUPFAM" id="SSF52047">
    <property type="entry name" value="RNI-like"/>
    <property type="match status" value="2"/>
</dbReference>
<proteinExistence type="inferred from homology"/>
<keyword evidence="9 22" id="KW-0812">Transmembrane</keyword>
<evidence type="ECO:0000256" key="16">
    <source>
        <dbReference type="ARBA" id="ARBA00023136"/>
    </source>
</evidence>
<dbReference type="GO" id="GO:0033612">
    <property type="term" value="F:receptor serine/threonine kinase binding"/>
    <property type="evidence" value="ECO:0007669"/>
    <property type="project" value="TreeGrafter"/>
</dbReference>
<evidence type="ECO:0000256" key="3">
    <source>
        <dbReference type="ARBA" id="ARBA00012513"/>
    </source>
</evidence>
<sequence>MLSLHCFISYLLAMSVTNFTTDQSALLALKSSVSLENPHNLLAKNWSTNSPFCTWIGVTCGIRHKRVKILNLTNMGLSGIIPSQLGNLSFLVNLDLTNNYFHGHIPIELSMLPRLKLVNLSHNMFSGEISTWTIGGLSELQHLILRHNNYDGIIQLFSNNMSKLETLDLSNNSIEGTIPHDIGRLFNLRYLDIGVNRLSGTIPSTISNLSSLKLIRLSSNYLSGNIPKEIGDLLQLRTIYLGGNQLSGFIPSTIFNHSVLQRLDLDRNNLTGILPSDLCHNLPKIESLRLHVNKLSGQLPSGWHQCKELKDLYLSSNKFSGYIPRDIGNSTLLQVLDFNVNSLEGSIPQGIGDLRNLEQLVLGNNGLTGFIPPNIFNMSSLIYLYLSYNSFSGFLPSNLGHGLVNIEGLYLVGNKLNGEIPSSISNASELYDLDLGRNLFSGVIPNSLGNLKNLRYLNLHSNYLINDPFTRDIKFLSSISNCKQLNLLDLSSNSLNGKIPKAVGNLSTSLEKLYMWNCEIIGSIPIEIGNLSGLIDLVLEGNNIQGKIPSTVKELQNLQRLHLDWNALDGSIPDELCQMKNLGEIGLSNNQLYGLLPPCLGNLTLRNLYLDLNNLTSTIPSTLWSLKDIRELNLSFNAFKGFLPLQIKNLRAITTLDLSRNQISGRIPSTIGSLQNLQFLDLSHNALSGMIPKSMELLIDLKYLNVSYNKLKGEIPNGGPFVNFTAQSFMMNDALCGRLNLKHQPCVIKKPDHESRRKLILLKIILPIIVSTILLLSCVILLKCQRNKSSDSTKNELSSIGGVLSRRIAYYDLLQATNRFDESNFLGQGSFGSVFKGQLSSGLMIAAKLFHLDLEAASRSFEVECETLRNVRHRNLIKIISSCSNVDFKALVMEFMPNGSLEKWLYAHNYCLDFLQRLNIMIDVASALEYLHHGYSTPVVHCDLKPNNVLLDEDMVAHVADFGIAKLLDDGQSKTHTNTLATLGYIAPEYGERGIVSTKGDVYSYGIMLMEMFTRKKPTDDMFVRNLSLKSWVNELVPHSTIQVVDPNLLSGEEHQIDAKVLCISSIMELALKCCCDSPEERINMESGTAALTKIKTKFQKKDYRTSFKL</sequence>
<dbReference type="Pfam" id="PF00069">
    <property type="entry name" value="Pkinase"/>
    <property type="match status" value="1"/>
</dbReference>
<evidence type="ECO:0000313" key="24">
    <source>
        <dbReference type="EMBL" id="KAJ7947131.1"/>
    </source>
</evidence>
<dbReference type="Proteomes" id="UP001163823">
    <property type="component" value="Chromosome 13"/>
</dbReference>
<protein>
    <recommendedName>
        <fullName evidence="3">non-specific serine/threonine protein kinase</fullName>
        <ecNumber evidence="3">2.7.11.1</ecNumber>
    </recommendedName>
</protein>
<dbReference type="FunFam" id="3.80.10.10:FF:000233">
    <property type="entry name" value="Leucine-rich repeat receptor-like protein kinase TDR"/>
    <property type="match status" value="1"/>
</dbReference>
<keyword evidence="18" id="KW-0325">Glycoprotein</keyword>
<evidence type="ECO:0000259" key="23">
    <source>
        <dbReference type="PROSITE" id="PS50011"/>
    </source>
</evidence>
<dbReference type="SMART" id="SM00220">
    <property type="entry name" value="S_TKc"/>
    <property type="match status" value="1"/>
</dbReference>
<dbReference type="PROSITE" id="PS50011">
    <property type="entry name" value="PROTEIN_KINASE_DOM"/>
    <property type="match status" value="1"/>
</dbReference>
<evidence type="ECO:0000256" key="20">
    <source>
        <dbReference type="ARBA" id="ARBA00048679"/>
    </source>
</evidence>
<accession>A0AAD7KXW5</accession>
<dbReference type="FunFam" id="1.10.510.10:FF:000358">
    <property type="entry name" value="Putative leucine-rich repeat receptor-like serine/threonine-protein kinase"/>
    <property type="match status" value="1"/>
</dbReference>
<dbReference type="InterPro" id="IPR055414">
    <property type="entry name" value="LRR_R13L4/SHOC2-like"/>
</dbReference>
<organism evidence="24 25">
    <name type="scientific">Quillaja saponaria</name>
    <name type="common">Soap bark tree</name>
    <dbReference type="NCBI Taxonomy" id="32244"/>
    <lineage>
        <taxon>Eukaryota</taxon>
        <taxon>Viridiplantae</taxon>
        <taxon>Streptophyta</taxon>
        <taxon>Embryophyta</taxon>
        <taxon>Tracheophyta</taxon>
        <taxon>Spermatophyta</taxon>
        <taxon>Magnoliopsida</taxon>
        <taxon>eudicotyledons</taxon>
        <taxon>Gunneridae</taxon>
        <taxon>Pentapetalae</taxon>
        <taxon>rosids</taxon>
        <taxon>fabids</taxon>
        <taxon>Fabales</taxon>
        <taxon>Quillajaceae</taxon>
        <taxon>Quillaja</taxon>
    </lineage>
</organism>
<dbReference type="InterPro" id="IPR001611">
    <property type="entry name" value="Leu-rich_rpt"/>
</dbReference>
<dbReference type="GO" id="GO:0005886">
    <property type="term" value="C:plasma membrane"/>
    <property type="evidence" value="ECO:0007669"/>
    <property type="project" value="UniProtKB-SubCell"/>
</dbReference>
<dbReference type="Pfam" id="PF13855">
    <property type="entry name" value="LRR_8"/>
    <property type="match status" value="2"/>
</dbReference>
<dbReference type="EC" id="2.7.11.1" evidence="3"/>
<dbReference type="Pfam" id="PF08263">
    <property type="entry name" value="LRRNT_2"/>
    <property type="match status" value="1"/>
</dbReference>
<dbReference type="KEGG" id="qsa:O6P43_031977"/>
<evidence type="ECO:0000256" key="14">
    <source>
        <dbReference type="ARBA" id="ARBA00022840"/>
    </source>
</evidence>
<keyword evidence="12 21" id="KW-0547">Nucleotide-binding</keyword>
<feature type="domain" description="Protein kinase" evidence="23">
    <location>
        <begin position="820"/>
        <end position="1095"/>
    </location>
</feature>
<evidence type="ECO:0000256" key="11">
    <source>
        <dbReference type="ARBA" id="ARBA00022737"/>
    </source>
</evidence>
<evidence type="ECO:0000256" key="6">
    <source>
        <dbReference type="ARBA" id="ARBA00022553"/>
    </source>
</evidence>
<evidence type="ECO:0000256" key="17">
    <source>
        <dbReference type="ARBA" id="ARBA00023170"/>
    </source>
</evidence>
<keyword evidence="7" id="KW-0433">Leucine-rich repeat</keyword>
<dbReference type="InterPro" id="IPR008271">
    <property type="entry name" value="Ser/Thr_kinase_AS"/>
</dbReference>
<dbReference type="PROSITE" id="PS51450">
    <property type="entry name" value="LRR"/>
    <property type="match status" value="2"/>
</dbReference>
<dbReference type="SMART" id="SM00369">
    <property type="entry name" value="LRR_TYP"/>
    <property type="match status" value="11"/>
</dbReference>
<keyword evidence="15 22" id="KW-1133">Transmembrane helix</keyword>
<dbReference type="PANTHER" id="PTHR48056">
    <property type="entry name" value="LRR RECEPTOR-LIKE SERINE/THREONINE-PROTEIN KINASE-RELATED"/>
    <property type="match status" value="1"/>
</dbReference>
<evidence type="ECO:0000256" key="19">
    <source>
        <dbReference type="ARBA" id="ARBA00047899"/>
    </source>
</evidence>
<dbReference type="InterPro" id="IPR017441">
    <property type="entry name" value="Protein_kinase_ATP_BS"/>
</dbReference>
<comment type="similarity">
    <text evidence="2">Belongs to the protein kinase superfamily. Ser/Thr protein kinase family.</text>
</comment>
<dbReference type="InterPro" id="IPR000719">
    <property type="entry name" value="Prot_kinase_dom"/>
</dbReference>
<dbReference type="Gene3D" id="3.80.10.10">
    <property type="entry name" value="Ribonuclease Inhibitor"/>
    <property type="match status" value="6"/>
</dbReference>
<feature type="binding site" evidence="21">
    <location>
        <position position="848"/>
    </location>
    <ligand>
        <name>ATP</name>
        <dbReference type="ChEBI" id="CHEBI:30616"/>
    </ligand>
</feature>
<dbReference type="PANTHER" id="PTHR48056:SF73">
    <property type="entry name" value="LRR RECEPTOR-LIKE SERINE_THREONINE-PROTEIN KINASE EFR"/>
    <property type="match status" value="1"/>
</dbReference>
<evidence type="ECO:0000256" key="7">
    <source>
        <dbReference type="ARBA" id="ARBA00022614"/>
    </source>
</evidence>
<keyword evidence="5" id="KW-0723">Serine/threonine-protein kinase</keyword>
<dbReference type="InterPro" id="IPR003591">
    <property type="entry name" value="Leu-rich_rpt_typical-subtyp"/>
</dbReference>
<name>A0AAD7KXW5_QUISA</name>
<dbReference type="PROSITE" id="PS00107">
    <property type="entry name" value="PROTEIN_KINASE_ATP"/>
    <property type="match status" value="1"/>
</dbReference>
<dbReference type="EMBL" id="JARAOO010000013">
    <property type="protein sequence ID" value="KAJ7947131.1"/>
    <property type="molecule type" value="Genomic_DNA"/>
</dbReference>
<evidence type="ECO:0000256" key="4">
    <source>
        <dbReference type="ARBA" id="ARBA00022475"/>
    </source>
</evidence>
<dbReference type="GO" id="GO:0005524">
    <property type="term" value="F:ATP binding"/>
    <property type="evidence" value="ECO:0007669"/>
    <property type="project" value="UniProtKB-UniRule"/>
</dbReference>
<evidence type="ECO:0000313" key="25">
    <source>
        <dbReference type="Proteomes" id="UP001163823"/>
    </source>
</evidence>
<keyword evidence="25" id="KW-1185">Reference proteome</keyword>
<dbReference type="Gene3D" id="1.10.510.10">
    <property type="entry name" value="Transferase(Phosphotransferase) domain 1"/>
    <property type="match status" value="1"/>
</dbReference>
<keyword evidence="17 24" id="KW-0675">Receptor</keyword>
<dbReference type="InterPro" id="IPR032675">
    <property type="entry name" value="LRR_dom_sf"/>
</dbReference>
<dbReference type="PROSITE" id="PS00108">
    <property type="entry name" value="PROTEIN_KINASE_ST"/>
    <property type="match status" value="1"/>
</dbReference>
<comment type="catalytic activity">
    <reaction evidence="19">
        <text>L-threonyl-[protein] + ATP = O-phospho-L-threonyl-[protein] + ADP + H(+)</text>
        <dbReference type="Rhea" id="RHEA:46608"/>
        <dbReference type="Rhea" id="RHEA-COMP:11060"/>
        <dbReference type="Rhea" id="RHEA-COMP:11605"/>
        <dbReference type="ChEBI" id="CHEBI:15378"/>
        <dbReference type="ChEBI" id="CHEBI:30013"/>
        <dbReference type="ChEBI" id="CHEBI:30616"/>
        <dbReference type="ChEBI" id="CHEBI:61977"/>
        <dbReference type="ChEBI" id="CHEBI:456216"/>
        <dbReference type="EC" id="2.7.11.1"/>
    </reaction>
</comment>
<evidence type="ECO:0000256" key="12">
    <source>
        <dbReference type="ARBA" id="ARBA00022741"/>
    </source>
</evidence>
<evidence type="ECO:0000256" key="2">
    <source>
        <dbReference type="ARBA" id="ARBA00008684"/>
    </source>
</evidence>
<evidence type="ECO:0000256" key="15">
    <source>
        <dbReference type="ARBA" id="ARBA00022989"/>
    </source>
</evidence>
<dbReference type="GO" id="GO:0009791">
    <property type="term" value="P:post-embryonic development"/>
    <property type="evidence" value="ECO:0007669"/>
    <property type="project" value="UniProtKB-ARBA"/>
</dbReference>
<evidence type="ECO:0000256" key="18">
    <source>
        <dbReference type="ARBA" id="ARBA00023180"/>
    </source>
</evidence>
<dbReference type="Pfam" id="PF23598">
    <property type="entry name" value="LRR_14"/>
    <property type="match status" value="2"/>
</dbReference>
<comment type="catalytic activity">
    <reaction evidence="20">
        <text>L-seryl-[protein] + ATP = O-phospho-L-seryl-[protein] + ADP + H(+)</text>
        <dbReference type="Rhea" id="RHEA:17989"/>
        <dbReference type="Rhea" id="RHEA-COMP:9863"/>
        <dbReference type="Rhea" id="RHEA-COMP:11604"/>
        <dbReference type="ChEBI" id="CHEBI:15378"/>
        <dbReference type="ChEBI" id="CHEBI:29999"/>
        <dbReference type="ChEBI" id="CHEBI:30616"/>
        <dbReference type="ChEBI" id="CHEBI:83421"/>
        <dbReference type="ChEBI" id="CHEBI:456216"/>
        <dbReference type="EC" id="2.7.11.1"/>
    </reaction>
</comment>
<feature type="transmembrane region" description="Helical" evidence="22">
    <location>
        <begin position="760"/>
        <end position="782"/>
    </location>
</feature>